<name>A0A5K7X299_9BACT</name>
<evidence type="ECO:0000313" key="2">
    <source>
        <dbReference type="Proteomes" id="UP000326837"/>
    </source>
</evidence>
<gene>
    <name evidence="1" type="ORF">PLANPX_0386</name>
</gene>
<protein>
    <submittedName>
        <fullName evidence="1">Uncharacterized protein</fullName>
    </submittedName>
</protein>
<dbReference type="KEGG" id="lpav:PLANPX_0386"/>
<evidence type="ECO:0000313" key="1">
    <source>
        <dbReference type="EMBL" id="BBO30774.1"/>
    </source>
</evidence>
<dbReference type="Proteomes" id="UP000326837">
    <property type="component" value="Chromosome"/>
</dbReference>
<keyword evidence="2" id="KW-1185">Reference proteome</keyword>
<reference evidence="2" key="1">
    <citation type="submission" date="2019-10" db="EMBL/GenBank/DDBJ databases">
        <title>Lacipirellula parvula gen. nov., sp. nov., representing a lineage of planctomycetes widespread in freshwater anoxic habitats, and description of the family Lacipirellulaceae.</title>
        <authorList>
            <person name="Dedysh S.N."/>
            <person name="Kulichevskaya I.S."/>
            <person name="Beletsky A.V."/>
            <person name="Rakitin A.L."/>
            <person name="Mardanov A.V."/>
            <person name="Ivanova A.A."/>
            <person name="Saltykova V.X."/>
            <person name="Rijpstra W.I.C."/>
            <person name="Sinninghe Damste J.S."/>
            <person name="Ravin N.V."/>
        </authorList>
    </citation>
    <scope>NUCLEOTIDE SEQUENCE [LARGE SCALE GENOMIC DNA]</scope>
    <source>
        <strain evidence="2">PX69</strain>
    </source>
</reference>
<organism evidence="1 2">
    <name type="scientific">Lacipirellula parvula</name>
    <dbReference type="NCBI Taxonomy" id="2650471"/>
    <lineage>
        <taxon>Bacteria</taxon>
        <taxon>Pseudomonadati</taxon>
        <taxon>Planctomycetota</taxon>
        <taxon>Planctomycetia</taxon>
        <taxon>Pirellulales</taxon>
        <taxon>Lacipirellulaceae</taxon>
        <taxon>Lacipirellula</taxon>
    </lineage>
</organism>
<dbReference type="AlphaFoldDB" id="A0A5K7X299"/>
<proteinExistence type="predicted"/>
<dbReference type="EMBL" id="AP021861">
    <property type="protein sequence ID" value="BBO30774.1"/>
    <property type="molecule type" value="Genomic_DNA"/>
</dbReference>
<accession>A0A5K7X299</accession>
<sequence length="60" mass="6526">MVRRGSKWCGGRVDGTAQGKRRADAVLLGFGAALRVEKMLWRRNSCRGGKFLSAAWTAAS</sequence>